<comment type="caution">
    <text evidence="1">The sequence shown here is derived from an EMBL/GenBank/DDBJ whole genome shotgun (WGS) entry which is preliminary data.</text>
</comment>
<evidence type="ECO:0000313" key="2">
    <source>
        <dbReference type="Proteomes" id="UP000285211"/>
    </source>
</evidence>
<name>A0A3S2WD63_9FLAO</name>
<dbReference type="AlphaFoldDB" id="A0A3S2WD63"/>
<dbReference type="OrthoDB" id="9806869at2"/>
<dbReference type="Pfam" id="PF13366">
    <property type="entry name" value="PDDEXK_3"/>
    <property type="match status" value="1"/>
</dbReference>
<protein>
    <submittedName>
        <fullName evidence="1">GxxExxY protein</fullName>
    </submittedName>
</protein>
<sequence length="131" mass="15257">MDSSTKILFKEESFKIIGACMKVHRSLGAGFLEAVYEEALEKEFLIQNIPFKRQLKLELYYDNQKLNKYYRADFVCYDSIVLEIKAVNHIPDTFYAQLKNYLKCTNMELGMLINFGTASLTYKRVINSINS</sequence>
<gene>
    <name evidence="1" type="ORF">EOD40_10415</name>
</gene>
<reference evidence="1 2" key="1">
    <citation type="submission" date="2019-01" db="EMBL/GenBank/DDBJ databases">
        <authorList>
            <person name="Chen W.-M."/>
        </authorList>
    </citation>
    <scope>NUCLEOTIDE SEQUENCE [LARGE SCALE GENOMIC DNA]</scope>
    <source>
        <strain evidence="1 2">BBQ-12</strain>
    </source>
</reference>
<dbReference type="EMBL" id="SACJ01000005">
    <property type="protein sequence ID" value="RVT75859.1"/>
    <property type="molecule type" value="Genomic_DNA"/>
</dbReference>
<keyword evidence="2" id="KW-1185">Reference proteome</keyword>
<dbReference type="InterPro" id="IPR026350">
    <property type="entry name" value="GxxExxY"/>
</dbReference>
<organism evidence="1 2">
    <name type="scientific">Flavobacterium sufflavum</name>
    <dbReference type="NCBI Taxonomy" id="1921138"/>
    <lineage>
        <taxon>Bacteria</taxon>
        <taxon>Pseudomonadati</taxon>
        <taxon>Bacteroidota</taxon>
        <taxon>Flavobacteriia</taxon>
        <taxon>Flavobacteriales</taxon>
        <taxon>Flavobacteriaceae</taxon>
        <taxon>Flavobacterium</taxon>
    </lineage>
</organism>
<evidence type="ECO:0000313" key="1">
    <source>
        <dbReference type="EMBL" id="RVT75859.1"/>
    </source>
</evidence>
<accession>A0A3S2WD63</accession>
<dbReference type="Proteomes" id="UP000285211">
    <property type="component" value="Unassembled WGS sequence"/>
</dbReference>
<proteinExistence type="predicted"/>
<dbReference type="RefSeq" id="WP_128195259.1">
    <property type="nucleotide sequence ID" value="NZ_SACJ01000005.1"/>
</dbReference>
<dbReference type="NCBIfam" id="TIGR04256">
    <property type="entry name" value="GxxExxY"/>
    <property type="match status" value="1"/>
</dbReference>